<dbReference type="STRING" id="930146.SAMN05192533_102280"/>
<dbReference type="Proteomes" id="UP000198553">
    <property type="component" value="Unassembled WGS sequence"/>
</dbReference>
<name>A0A1H7XMP5_9BACI</name>
<keyword evidence="2" id="KW-1185">Reference proteome</keyword>
<evidence type="ECO:0000313" key="1">
    <source>
        <dbReference type="EMBL" id="SEM35050.1"/>
    </source>
</evidence>
<reference evidence="2" key="1">
    <citation type="submission" date="2016-10" db="EMBL/GenBank/DDBJ databases">
        <authorList>
            <person name="Varghese N."/>
            <person name="Submissions S."/>
        </authorList>
    </citation>
    <scope>NUCLEOTIDE SEQUENCE [LARGE SCALE GENOMIC DNA]</scope>
    <source>
        <strain evidence="2">B48,IBRC-M 10115,DSM 25386,CECT 8001</strain>
    </source>
</reference>
<sequence length="102" mass="10782">MFKLKKDANGVSFSGGTTKIVEEEISATNGLVNHTVNVPTDAYAFVVKQAGANIKVTINGGEAAQGITLFDGDYVGDFVDTIKSFEVSTPASEIPLILQFIV</sequence>
<accession>A0A1H7XMP5</accession>
<dbReference type="EMBL" id="FOBW01000002">
    <property type="protein sequence ID" value="SEM35050.1"/>
    <property type="molecule type" value="Genomic_DNA"/>
</dbReference>
<gene>
    <name evidence="1" type="ORF">SAMN05192533_102280</name>
</gene>
<organism evidence="1 2">
    <name type="scientific">Mesobacillus persicus</name>
    <dbReference type="NCBI Taxonomy" id="930146"/>
    <lineage>
        <taxon>Bacteria</taxon>
        <taxon>Bacillati</taxon>
        <taxon>Bacillota</taxon>
        <taxon>Bacilli</taxon>
        <taxon>Bacillales</taxon>
        <taxon>Bacillaceae</taxon>
        <taxon>Mesobacillus</taxon>
    </lineage>
</organism>
<protein>
    <submittedName>
        <fullName evidence="1">Uncharacterized protein</fullName>
    </submittedName>
</protein>
<proteinExistence type="predicted"/>
<dbReference type="RefSeq" id="WP_090741392.1">
    <property type="nucleotide sequence ID" value="NZ_FOBW01000002.1"/>
</dbReference>
<dbReference type="AlphaFoldDB" id="A0A1H7XMP5"/>
<evidence type="ECO:0000313" key="2">
    <source>
        <dbReference type="Proteomes" id="UP000198553"/>
    </source>
</evidence>